<proteinExistence type="predicted"/>
<dbReference type="Proteomes" id="UP000602076">
    <property type="component" value="Unassembled WGS sequence"/>
</dbReference>
<protein>
    <submittedName>
        <fullName evidence="1">Uncharacterized protein</fullName>
    </submittedName>
</protein>
<evidence type="ECO:0000313" key="2">
    <source>
        <dbReference type="Proteomes" id="UP000602076"/>
    </source>
</evidence>
<sequence>MENTFTFTAEELIVMLSVAGFDEEAKSSVENASISTGTKELEVMFKSTIARLKMKGIWDKEKEEQEINPLADEVISFLEIYANTRFLIRATHEEQKALLIFHYIDFDKWLYHYVEENSIQRFTFISEKNIPNHIKNFYNFQTNWTTDSNLSFSLTDHQFDSLKKPKNVKKIKSELEGLDLEAFSVFQKGLIAQWDKTENISVFYINEKNNYF</sequence>
<reference evidence="1" key="1">
    <citation type="submission" date="2020-09" db="EMBL/GenBank/DDBJ databases">
        <title>Bacillus faecalis sp. nov., a moderately halophilic bacterium isolated from cow faeces.</title>
        <authorList>
            <person name="Jiang L."/>
            <person name="Lee J."/>
        </authorList>
    </citation>
    <scope>NUCLEOTIDE SEQUENCE</scope>
    <source>
        <strain evidence="1">AGMB 02131</strain>
    </source>
</reference>
<name>A0A927CVI3_9BACI</name>
<evidence type="ECO:0000313" key="1">
    <source>
        <dbReference type="EMBL" id="MBD3108388.1"/>
    </source>
</evidence>
<dbReference type="EMBL" id="JACXSI010000017">
    <property type="protein sequence ID" value="MBD3108388.1"/>
    <property type="molecule type" value="Genomic_DNA"/>
</dbReference>
<keyword evidence="2" id="KW-1185">Reference proteome</keyword>
<organism evidence="1 2">
    <name type="scientific">Peribacillus faecalis</name>
    <dbReference type="NCBI Taxonomy" id="2772559"/>
    <lineage>
        <taxon>Bacteria</taxon>
        <taxon>Bacillati</taxon>
        <taxon>Bacillota</taxon>
        <taxon>Bacilli</taxon>
        <taxon>Bacillales</taxon>
        <taxon>Bacillaceae</taxon>
        <taxon>Peribacillus</taxon>
    </lineage>
</organism>
<dbReference type="RefSeq" id="WP_190997931.1">
    <property type="nucleotide sequence ID" value="NZ_JACXSI010000017.1"/>
</dbReference>
<accession>A0A927CVI3</accession>
<gene>
    <name evidence="1" type="ORF">IEO70_08410</name>
</gene>
<comment type="caution">
    <text evidence="1">The sequence shown here is derived from an EMBL/GenBank/DDBJ whole genome shotgun (WGS) entry which is preliminary data.</text>
</comment>
<dbReference type="AlphaFoldDB" id="A0A927CVI3"/>